<protein>
    <recommendedName>
        <fullName evidence="3">cellulase</fullName>
        <ecNumber evidence="3">3.2.1.4</ecNumber>
    </recommendedName>
</protein>
<keyword evidence="6 8" id="KW-0326">Glycosidase</keyword>
<reference evidence="8 9" key="1">
    <citation type="submission" date="2017-03" db="EMBL/GenBank/DDBJ databases">
        <authorList>
            <person name="Afonso C.L."/>
            <person name="Miller P.J."/>
            <person name="Scott M.A."/>
            <person name="Spackman E."/>
            <person name="Goraichik I."/>
            <person name="Dimitrov K.M."/>
            <person name="Suarez D.L."/>
            <person name="Swayne D.E."/>
        </authorList>
    </citation>
    <scope>NUCLEOTIDE SEQUENCE [LARGE SCALE GENOMIC DNA]</scope>
    <source>
        <strain evidence="8">PRJEB14757</strain>
    </source>
</reference>
<keyword evidence="7" id="KW-0119">Carbohydrate metabolism</keyword>
<dbReference type="PRINTS" id="PR00735">
    <property type="entry name" value="GLHYDRLASE8"/>
</dbReference>
<evidence type="ECO:0000256" key="1">
    <source>
        <dbReference type="ARBA" id="ARBA00000966"/>
    </source>
</evidence>
<evidence type="ECO:0000256" key="2">
    <source>
        <dbReference type="ARBA" id="ARBA00009209"/>
    </source>
</evidence>
<evidence type="ECO:0000313" key="8">
    <source>
        <dbReference type="EMBL" id="SLM32434.1"/>
    </source>
</evidence>
<proteinExistence type="inferred from homology"/>
<accession>A0A1W1HIX9</accession>
<organism evidence="8 9">
    <name type="scientific">Desulfamplus magnetovallimortis</name>
    <dbReference type="NCBI Taxonomy" id="1246637"/>
    <lineage>
        <taxon>Bacteria</taxon>
        <taxon>Pseudomonadati</taxon>
        <taxon>Thermodesulfobacteriota</taxon>
        <taxon>Desulfobacteria</taxon>
        <taxon>Desulfobacterales</taxon>
        <taxon>Desulfobacteraceae</taxon>
        <taxon>Desulfamplus</taxon>
    </lineage>
</organism>
<dbReference type="STRING" id="1246637.MTBBW1_720011"/>
<dbReference type="Pfam" id="PF01270">
    <property type="entry name" value="Glyco_hydro_8"/>
    <property type="match status" value="1"/>
</dbReference>
<dbReference type="Gene3D" id="1.50.10.10">
    <property type="match status" value="1"/>
</dbReference>
<keyword evidence="5" id="KW-0136">Cellulose degradation</keyword>
<evidence type="ECO:0000256" key="4">
    <source>
        <dbReference type="ARBA" id="ARBA00022801"/>
    </source>
</evidence>
<dbReference type="AlphaFoldDB" id="A0A1W1HIX9"/>
<dbReference type="EMBL" id="FWEV01000317">
    <property type="protein sequence ID" value="SLM32434.1"/>
    <property type="molecule type" value="Genomic_DNA"/>
</dbReference>
<comment type="catalytic activity">
    <reaction evidence="1">
        <text>Endohydrolysis of (1-&gt;4)-beta-D-glucosidic linkages in cellulose, lichenin and cereal beta-D-glucans.</text>
        <dbReference type="EC" id="3.2.1.4"/>
    </reaction>
</comment>
<evidence type="ECO:0000256" key="6">
    <source>
        <dbReference type="ARBA" id="ARBA00023295"/>
    </source>
</evidence>
<gene>
    <name evidence="8" type="primary">bcsZ</name>
    <name evidence="8" type="ORF">MTBBW1_720011</name>
</gene>
<evidence type="ECO:0000256" key="5">
    <source>
        <dbReference type="ARBA" id="ARBA00023001"/>
    </source>
</evidence>
<evidence type="ECO:0000313" key="9">
    <source>
        <dbReference type="Proteomes" id="UP000191931"/>
    </source>
</evidence>
<evidence type="ECO:0000256" key="7">
    <source>
        <dbReference type="ARBA" id="ARBA00023326"/>
    </source>
</evidence>
<keyword evidence="7" id="KW-0624">Polysaccharide degradation</keyword>
<dbReference type="RefSeq" id="WP_080802203.1">
    <property type="nucleotide sequence ID" value="NZ_LT828543.1"/>
</dbReference>
<keyword evidence="9" id="KW-1185">Reference proteome</keyword>
<keyword evidence="4 8" id="KW-0378">Hydrolase</keyword>
<dbReference type="GO" id="GO:0030245">
    <property type="term" value="P:cellulose catabolic process"/>
    <property type="evidence" value="ECO:0007669"/>
    <property type="project" value="UniProtKB-KW"/>
</dbReference>
<dbReference type="Proteomes" id="UP000191931">
    <property type="component" value="Unassembled WGS sequence"/>
</dbReference>
<dbReference type="GO" id="GO:0008810">
    <property type="term" value="F:cellulase activity"/>
    <property type="evidence" value="ECO:0007669"/>
    <property type="project" value="UniProtKB-EC"/>
</dbReference>
<dbReference type="InterPro" id="IPR002037">
    <property type="entry name" value="Glyco_hydro_8"/>
</dbReference>
<dbReference type="OrthoDB" id="9766708at2"/>
<sequence>MKNKICRIHLPWKWIQFSMFGGGLDGSHDRLPVMLCTLCIVLFFNATDFTLSVFDQRAIPISKIFSLTECHAEDGTGNVSGTWKYYKSRFISKDGRVIDVYQNNISHSEGQGYGLLLSLNYNDKKTFDLVLQWTQNNLMARKDGLAAWSWGERHDGKWGILDYNNATDGDILIAWALLEGVKKWNNEVGLSDGRNIITAIKKYLVTDRQGRQVLLPAYYGFSGKNELKINPAYFVFPAFRAFAKSPLKDISTPMGDVKFWQTLYMDSLEIVKKSCSTNLLLPPDWIFMDENGNILSLSEHGKKSNFGFEAIRIPLYLAMAEEMEGLKLFSTYIKFLETQKYMPMVVDLFDEQISLHEASAGFHAVMAICAGVLGNAGLEASLMKRADEKIRQEKDDYYSNTLYLLARTIKVK</sequence>
<name>A0A1W1HIX9_9BACT</name>
<dbReference type="InterPro" id="IPR008928">
    <property type="entry name" value="6-hairpin_glycosidase_sf"/>
</dbReference>
<comment type="similarity">
    <text evidence="2">Belongs to the glycosyl hydrolase 8 (cellulase D) family.</text>
</comment>
<dbReference type="EC" id="3.2.1.4" evidence="3"/>
<dbReference type="InterPro" id="IPR012341">
    <property type="entry name" value="6hp_glycosidase-like_sf"/>
</dbReference>
<evidence type="ECO:0000256" key="3">
    <source>
        <dbReference type="ARBA" id="ARBA00012601"/>
    </source>
</evidence>
<dbReference type="SUPFAM" id="SSF48208">
    <property type="entry name" value="Six-hairpin glycosidases"/>
    <property type="match status" value="1"/>
</dbReference>